<name>A0A5A7RET5_STRAF</name>
<dbReference type="GO" id="GO:0051213">
    <property type="term" value="F:dioxygenase activity"/>
    <property type="evidence" value="ECO:0007669"/>
    <property type="project" value="UniProtKB-KW"/>
</dbReference>
<feature type="region of interest" description="Disordered" evidence="1">
    <location>
        <begin position="1"/>
        <end position="99"/>
    </location>
</feature>
<gene>
    <name evidence="2" type="ORF">STAS_33129</name>
</gene>
<dbReference type="AlphaFoldDB" id="A0A5A7RET5"/>
<keyword evidence="3" id="KW-1185">Reference proteome</keyword>
<sequence>MGIHYLDDESQPAAGTSAGSASENSHDEDGDDSDADRHPAHETIQPSPSIDAHTGESSQSVSPVWLSKEEEDSPEFTYRGRRKLGLEAKGSSSPERWLPDGLCKEEEEGFAGKNFARRDRRKELQVAGKRAVGILGMAIGNTAEEGLRVAMEIGEGEM</sequence>
<feature type="compositionally biased region" description="Polar residues" evidence="1">
    <location>
        <begin position="13"/>
        <end position="23"/>
    </location>
</feature>
<comment type="caution">
    <text evidence="2">The sequence shown here is derived from an EMBL/GenBank/DDBJ whole genome shotgun (WGS) entry which is preliminary data.</text>
</comment>
<organism evidence="2 3">
    <name type="scientific">Striga asiatica</name>
    <name type="common">Asiatic witchweed</name>
    <name type="synonym">Buchnera asiatica</name>
    <dbReference type="NCBI Taxonomy" id="4170"/>
    <lineage>
        <taxon>Eukaryota</taxon>
        <taxon>Viridiplantae</taxon>
        <taxon>Streptophyta</taxon>
        <taxon>Embryophyta</taxon>
        <taxon>Tracheophyta</taxon>
        <taxon>Spermatophyta</taxon>
        <taxon>Magnoliopsida</taxon>
        <taxon>eudicotyledons</taxon>
        <taxon>Gunneridae</taxon>
        <taxon>Pentapetalae</taxon>
        <taxon>asterids</taxon>
        <taxon>lamiids</taxon>
        <taxon>Lamiales</taxon>
        <taxon>Orobanchaceae</taxon>
        <taxon>Buchnereae</taxon>
        <taxon>Striga</taxon>
    </lineage>
</organism>
<proteinExistence type="predicted"/>
<evidence type="ECO:0000313" key="2">
    <source>
        <dbReference type="EMBL" id="GER55464.1"/>
    </source>
</evidence>
<dbReference type="EMBL" id="BKCP01011848">
    <property type="protein sequence ID" value="GER55464.1"/>
    <property type="molecule type" value="Genomic_DNA"/>
</dbReference>
<keyword evidence="2" id="KW-0560">Oxidoreductase</keyword>
<reference evidence="3" key="1">
    <citation type="journal article" date="2019" name="Curr. Biol.">
        <title>Genome Sequence of Striga asiatica Provides Insight into the Evolution of Plant Parasitism.</title>
        <authorList>
            <person name="Yoshida S."/>
            <person name="Kim S."/>
            <person name="Wafula E.K."/>
            <person name="Tanskanen J."/>
            <person name="Kim Y.M."/>
            <person name="Honaas L."/>
            <person name="Yang Z."/>
            <person name="Spallek T."/>
            <person name="Conn C.E."/>
            <person name="Ichihashi Y."/>
            <person name="Cheong K."/>
            <person name="Cui S."/>
            <person name="Der J.P."/>
            <person name="Gundlach H."/>
            <person name="Jiao Y."/>
            <person name="Hori C."/>
            <person name="Ishida J.K."/>
            <person name="Kasahara H."/>
            <person name="Kiba T."/>
            <person name="Kim M.S."/>
            <person name="Koo N."/>
            <person name="Laohavisit A."/>
            <person name="Lee Y.H."/>
            <person name="Lumba S."/>
            <person name="McCourt P."/>
            <person name="Mortimer J.C."/>
            <person name="Mutuku J.M."/>
            <person name="Nomura T."/>
            <person name="Sasaki-Sekimoto Y."/>
            <person name="Seto Y."/>
            <person name="Wang Y."/>
            <person name="Wakatake T."/>
            <person name="Sakakibara H."/>
            <person name="Demura T."/>
            <person name="Yamaguchi S."/>
            <person name="Yoneyama K."/>
            <person name="Manabe R.I."/>
            <person name="Nelson D.C."/>
            <person name="Schulman A.H."/>
            <person name="Timko M.P."/>
            <person name="dePamphilis C.W."/>
            <person name="Choi D."/>
            <person name="Shirasu K."/>
        </authorList>
    </citation>
    <scope>NUCLEOTIDE SEQUENCE [LARGE SCALE GENOMIC DNA]</scope>
    <source>
        <strain evidence="3">cv. UVA1</strain>
    </source>
</reference>
<evidence type="ECO:0000256" key="1">
    <source>
        <dbReference type="SAM" id="MobiDB-lite"/>
    </source>
</evidence>
<dbReference type="Proteomes" id="UP000325081">
    <property type="component" value="Unassembled WGS sequence"/>
</dbReference>
<accession>A0A5A7RET5</accession>
<keyword evidence="2" id="KW-0223">Dioxygenase</keyword>
<protein>
    <submittedName>
        <fullName evidence="2">Aromatic ring-hydroxylating dioxygenase</fullName>
    </submittedName>
</protein>
<evidence type="ECO:0000313" key="3">
    <source>
        <dbReference type="Proteomes" id="UP000325081"/>
    </source>
</evidence>